<evidence type="ECO:0000313" key="6">
    <source>
        <dbReference type="EMBL" id="CAD2081835.1"/>
    </source>
</evidence>
<name>A0A6V7RSS7_9STAP</name>
<dbReference type="SUPFAM" id="SSF52540">
    <property type="entry name" value="P-loop containing nucleoside triphosphate hydrolases"/>
    <property type="match status" value="1"/>
</dbReference>
<dbReference type="EMBL" id="CAJEWA010000008">
    <property type="protein sequence ID" value="CAD2081835.1"/>
    <property type="molecule type" value="Genomic_DNA"/>
</dbReference>
<dbReference type="AlphaFoldDB" id="A0A6V7RSS7"/>
<dbReference type="PANTHER" id="PTHR10513">
    <property type="entry name" value="DEOXYNUCLEOSIDE KINASE"/>
    <property type="match status" value="1"/>
</dbReference>
<dbReference type="Gene3D" id="3.40.50.300">
    <property type="entry name" value="P-loop containing nucleotide triphosphate hydrolases"/>
    <property type="match status" value="1"/>
</dbReference>
<sequence>MIHKDKYHLNKYKKKIINLVNKMNHRKGDGKLITLAGTIGAGKTEWGKVIAKHFDVELLEEKVDGNPFLAKYYEEPERYSFHLQVFFLNHRFKAIKKAMAHPNSVLDRSIYEDAMIFARLQYENGSMDEAEYETYLDLHENMMEELNDLYKQQVLFKKSPDLMVMVHGSFEEVMRRIKRRGRDFEQIEGNPGLYKYYQDLYNLYENEFITEYNSKNISPVYVIDIDKMDLFNPEDVQTVVKGIEETLKRDRGFVYPEELE</sequence>
<feature type="binding site" evidence="3">
    <location>
        <position position="84"/>
    </location>
    <ligand>
        <name>substrate</name>
    </ligand>
</feature>
<dbReference type="CDD" id="cd01673">
    <property type="entry name" value="dNK"/>
    <property type="match status" value="1"/>
</dbReference>
<feature type="binding site" evidence="3">
    <location>
        <position position="73"/>
    </location>
    <ligand>
        <name>substrate</name>
    </ligand>
</feature>
<evidence type="ECO:0000256" key="2">
    <source>
        <dbReference type="PIRSR" id="PIRSR000705-1"/>
    </source>
</evidence>
<accession>A0A6V7RSS7</accession>
<comment type="similarity">
    <text evidence="1">Belongs to the DCK/DGK family.</text>
</comment>
<dbReference type="Pfam" id="PF01712">
    <property type="entry name" value="dNK"/>
    <property type="match status" value="1"/>
</dbReference>
<feature type="active site" description="Proton acceptor" evidence="2">
    <location>
        <position position="107"/>
    </location>
</feature>
<keyword evidence="4" id="KW-0067">ATP-binding</keyword>
<feature type="domain" description="Deoxynucleoside kinase" evidence="5">
    <location>
        <begin position="33"/>
        <end position="245"/>
    </location>
</feature>
<evidence type="ECO:0000256" key="3">
    <source>
        <dbReference type="PIRSR" id="PIRSR000705-2"/>
    </source>
</evidence>
<dbReference type="InterPro" id="IPR027417">
    <property type="entry name" value="P-loop_NTPase"/>
</dbReference>
<dbReference type="InterPro" id="IPR031314">
    <property type="entry name" value="DNK_dom"/>
</dbReference>
<evidence type="ECO:0000256" key="4">
    <source>
        <dbReference type="PIRSR" id="PIRSR000705-3"/>
    </source>
</evidence>
<feature type="binding site" evidence="3">
    <location>
        <position position="185"/>
    </location>
    <ligand>
        <name>substrate</name>
    </ligand>
</feature>
<evidence type="ECO:0000259" key="5">
    <source>
        <dbReference type="Pfam" id="PF01712"/>
    </source>
</evidence>
<organism evidence="6 7">
    <name type="scientific">Jeotgalicoccus coquinae</name>
    <dbReference type="NCBI Taxonomy" id="709509"/>
    <lineage>
        <taxon>Bacteria</taxon>
        <taxon>Bacillati</taxon>
        <taxon>Bacillota</taxon>
        <taxon>Bacilli</taxon>
        <taxon>Bacillales</taxon>
        <taxon>Staphylococcaceae</taxon>
        <taxon>Jeotgalicoccus</taxon>
    </lineage>
</organism>
<feature type="binding site" evidence="3">
    <location>
        <position position="61"/>
    </location>
    <ligand>
        <name>substrate</name>
    </ligand>
</feature>
<evidence type="ECO:0000256" key="1">
    <source>
        <dbReference type="ARBA" id="ARBA00007420"/>
    </source>
</evidence>
<dbReference type="GO" id="GO:0005737">
    <property type="term" value="C:cytoplasm"/>
    <property type="evidence" value="ECO:0007669"/>
    <property type="project" value="TreeGrafter"/>
</dbReference>
<feature type="binding site" evidence="3">
    <location>
        <position position="108"/>
    </location>
    <ligand>
        <name>substrate</name>
    </ligand>
</feature>
<keyword evidence="6" id="KW-0808">Transferase</keyword>
<evidence type="ECO:0000313" key="7">
    <source>
        <dbReference type="Proteomes" id="UP000534001"/>
    </source>
</evidence>
<protein>
    <submittedName>
        <fullName evidence="6">Deoxyguanosine kinase</fullName>
    </submittedName>
</protein>
<dbReference type="InterPro" id="IPR050566">
    <property type="entry name" value="Deoxyribonucleoside_kinase"/>
</dbReference>
<comment type="caution">
    <text evidence="6">The sequence shown here is derived from an EMBL/GenBank/DDBJ whole genome shotgun (WGS) entry which is preliminary data.</text>
</comment>
<gene>
    <name evidence="6" type="ORF">JEOCOQ751_02175</name>
</gene>
<dbReference type="PANTHER" id="PTHR10513:SF35">
    <property type="entry name" value="DEOXYADENOSINE KINASE"/>
    <property type="match status" value="1"/>
</dbReference>
<dbReference type="PIRSF" id="PIRSF000705">
    <property type="entry name" value="DNK"/>
    <property type="match status" value="1"/>
</dbReference>
<dbReference type="Proteomes" id="UP000534001">
    <property type="component" value="Unassembled WGS sequence"/>
</dbReference>
<proteinExistence type="inferred from homology"/>
<dbReference type="GO" id="GO:0019136">
    <property type="term" value="F:deoxynucleoside kinase activity"/>
    <property type="evidence" value="ECO:0007669"/>
    <property type="project" value="InterPro"/>
</dbReference>
<feature type="binding site" evidence="3">
    <location>
        <position position="113"/>
    </location>
    <ligand>
        <name>substrate</name>
    </ligand>
</feature>
<keyword evidence="6" id="KW-0418">Kinase</keyword>
<dbReference type="InterPro" id="IPR002624">
    <property type="entry name" value="DCK/DGK"/>
</dbReference>
<feature type="binding site" evidence="4">
    <location>
        <begin position="176"/>
        <end position="180"/>
    </location>
    <ligand>
        <name>ATP</name>
        <dbReference type="ChEBI" id="CHEBI:30616"/>
    </ligand>
</feature>
<reference evidence="6 7" key="1">
    <citation type="submission" date="2020-07" db="EMBL/GenBank/DDBJ databases">
        <authorList>
            <person name="Criscuolo A."/>
        </authorList>
    </citation>
    <scope>NUCLEOTIDE SEQUENCE [LARGE SCALE GENOMIC DNA]</scope>
    <source>
        <strain evidence="6">CIP111751</strain>
    </source>
</reference>
<dbReference type="GO" id="GO:0005524">
    <property type="term" value="F:ATP binding"/>
    <property type="evidence" value="ECO:0007669"/>
    <property type="project" value="UniProtKB-KW"/>
</dbReference>
<keyword evidence="4" id="KW-0547">Nucleotide-binding</keyword>